<dbReference type="Proteomes" id="UP000190951">
    <property type="component" value="Chromosome"/>
</dbReference>
<organism evidence="3 4">
    <name type="scientific">Clostridium felsineum</name>
    <dbReference type="NCBI Taxonomy" id="36839"/>
    <lineage>
        <taxon>Bacteria</taxon>
        <taxon>Bacillati</taxon>
        <taxon>Bacillota</taxon>
        <taxon>Clostridia</taxon>
        <taxon>Eubacteriales</taxon>
        <taxon>Clostridiaceae</taxon>
        <taxon>Clostridium</taxon>
    </lineage>
</organism>
<evidence type="ECO:0000313" key="3">
    <source>
        <dbReference type="EMBL" id="URZ10404.1"/>
    </source>
</evidence>
<keyword evidence="2" id="KW-1133">Transmembrane helix</keyword>
<dbReference type="GO" id="GO:0016020">
    <property type="term" value="C:membrane"/>
    <property type="evidence" value="ECO:0007669"/>
    <property type="project" value="InterPro"/>
</dbReference>
<gene>
    <name evidence="3" type="ORF">CROST_011120</name>
</gene>
<dbReference type="RefSeq" id="WP_077832334.1">
    <property type="nucleotide sequence ID" value="NZ_CP096983.1"/>
</dbReference>
<proteinExistence type="predicted"/>
<accession>A0A1S8L2S2</accession>
<dbReference type="PANTHER" id="PTHR37815">
    <property type="entry name" value="UPF0397 PROTEIN BC_2624-RELATED"/>
    <property type="match status" value="1"/>
</dbReference>
<evidence type="ECO:0000313" key="4">
    <source>
        <dbReference type="Proteomes" id="UP000190951"/>
    </source>
</evidence>
<dbReference type="AlphaFoldDB" id="A0A1S8L2S2"/>
<dbReference type="InterPro" id="IPR009825">
    <property type="entry name" value="ECF_substrate-spec-like"/>
</dbReference>
<keyword evidence="1" id="KW-0812">Transmembrane</keyword>
<dbReference type="Gene3D" id="1.10.1760.20">
    <property type="match status" value="1"/>
</dbReference>
<evidence type="ECO:0000256" key="1">
    <source>
        <dbReference type="ARBA" id="ARBA00022692"/>
    </source>
</evidence>
<dbReference type="EMBL" id="CP096983">
    <property type="protein sequence ID" value="URZ10404.1"/>
    <property type="molecule type" value="Genomic_DNA"/>
</dbReference>
<dbReference type="Pfam" id="PF07155">
    <property type="entry name" value="ECF-ribofla_trS"/>
    <property type="match status" value="1"/>
</dbReference>
<dbReference type="PANTHER" id="PTHR37815:SF3">
    <property type="entry name" value="UPF0397 PROTEIN SPR0429"/>
    <property type="match status" value="1"/>
</dbReference>
<dbReference type="KEGG" id="crw:CROST_011120"/>
<sequence length="184" mass="20077">MEKNTMNIRYNVRDIVQISLMAAIVFVATKLTAIPVGIGYKGVVHLGDSMVFIAAILLSNRNAVLSSAIGMSLYDVLSPTPMWTPFTFVIKGGMAFIASKISYTKNYKGNNIIVNFIGCILSGIWMVGAYYFAGAIINHYLMKYPWNQSFIAQATHVPADIAQVVVGLIVALPISKILKKANIV</sequence>
<reference evidence="3 4" key="1">
    <citation type="submission" date="2022-04" db="EMBL/GenBank/DDBJ databases">
        <title>Genome sequence of C. roseum typestrain.</title>
        <authorList>
            <person name="Poehlein A."/>
            <person name="Schoch T."/>
            <person name="Duerre P."/>
            <person name="Daniel R."/>
        </authorList>
    </citation>
    <scope>NUCLEOTIDE SEQUENCE [LARGE SCALE GENOMIC DNA]</scope>
    <source>
        <strain evidence="3 4">DSM 7320</strain>
    </source>
</reference>
<keyword evidence="2" id="KW-0472">Membrane</keyword>
<dbReference type="STRING" id="84029.CROST_31280"/>
<protein>
    <submittedName>
        <fullName evidence="3">Uncharacterized protein</fullName>
    </submittedName>
</protein>
<keyword evidence="4" id="KW-1185">Reference proteome</keyword>
<name>A0A1S8L2S2_9CLOT</name>
<evidence type="ECO:0000256" key="2">
    <source>
        <dbReference type="ARBA" id="ARBA00022989"/>
    </source>
</evidence>